<evidence type="ECO:0000256" key="12">
    <source>
        <dbReference type="ARBA" id="ARBA00023136"/>
    </source>
</evidence>
<dbReference type="FunFam" id="2.60.40.60:FF:000101">
    <property type="entry name" value="FAT atypical cadherin 4"/>
    <property type="match status" value="1"/>
</dbReference>
<keyword evidence="3" id="KW-1003">Cell membrane</keyword>
<dbReference type="Gene3D" id="2.60.40.60">
    <property type="entry name" value="Cadherins"/>
    <property type="match status" value="7"/>
</dbReference>
<comment type="function">
    <text evidence="14">Intermicrovillar adhesion molecule that forms, via its extracellular domain, calcium-dependent heterophilic complexes with CDHR5 on adjacent microvilli. Thereby, controls the packing of microvilli at the apical membrane of epithelial cells. Through its cytoplasmic domain, interacts with microvillus cytoplasmic proteins to form the intermicrovillar adhesion complex/IMAC. This complex plays a central role in microvilli and epithelial brush border differentiation. May also play a role in cell-cell adhesion and contact inhibition in epithelial cells.</text>
</comment>
<keyword evidence="10" id="KW-0965">Cell junction</keyword>
<feature type="domain" description="Cadherin" evidence="20">
    <location>
        <begin position="23"/>
        <end position="131"/>
    </location>
</feature>
<evidence type="ECO:0000256" key="7">
    <source>
        <dbReference type="ARBA" id="ARBA00022782"/>
    </source>
</evidence>
<dbReference type="GO" id="GO:0060429">
    <property type="term" value="P:epithelium development"/>
    <property type="evidence" value="ECO:0007669"/>
    <property type="project" value="UniProtKB-ARBA"/>
</dbReference>
<feature type="domain" description="Cadherin" evidence="20">
    <location>
        <begin position="250"/>
        <end position="364"/>
    </location>
</feature>
<evidence type="ECO:0000256" key="1">
    <source>
        <dbReference type="ARBA" id="ARBA00004247"/>
    </source>
</evidence>
<reference evidence="21" key="2">
    <citation type="submission" date="2025-09" db="UniProtKB">
        <authorList>
            <consortium name="Ensembl"/>
        </authorList>
    </citation>
    <scope>IDENTIFICATION</scope>
</reference>
<dbReference type="PANTHER" id="PTHR24026">
    <property type="entry name" value="FAT ATYPICAL CADHERIN-RELATED"/>
    <property type="match status" value="1"/>
</dbReference>
<feature type="transmembrane region" description="Helical" evidence="19">
    <location>
        <begin position="979"/>
        <end position="1004"/>
    </location>
</feature>
<dbReference type="PANTHER" id="PTHR24026:SF133">
    <property type="entry name" value="CADHERIN-RELATED FAMILY MEMBER 2"/>
    <property type="match status" value="1"/>
</dbReference>
<sequence>MILSRCSQQGTSYHSPHACALSSVFQNTPVGSPIYNVLAFDEDSGTAGQVSYSIEEVTPNNAENRQLFYIFYNGTVVLNGSLSYNNKSTFYRIKILARDNGGQLNNALVYQNNTAYLSVTVVDVADLDPEFLGGPYVGSVPENCPLSKVLPRSSAADEMLLLSSSPSDITSLFTIDTSTGVITVSGHLDREGVPGEEVQLHVVAQEETPDIYQQVAQVSTTVSIQVTDINDNTPQFYQCTYPACNFSGPTQSFFSGQIEEHASARTPVANLTIVAYDPDKGSNGTFQLSLQGPDAAAFSVSPQQIVNENAVQVLVRNSALVDYEKSPVMTVEIVANDTGRGTDCCSIATVSIQLLDINDHRPEFQQSSYKLYVLEESPPGTVVASNITATDPDSGTFGEITYQLLPESIHSTFTVIPRNGTVLVAPDSQLDWGVRPFYYATLQAMDGGGLSGSTQLEISVLDINNKPPVVTGSYNIFVTEGQGNVSVQIQATDQDEPGTNNSRLQYEIVPGEFSNNFTITPDTGVLSSRGPLDREAIPPAYEGRIVVTVLVHDLGVPQLSTTVNVTITVEDRNDNAPRFSQPFYEFSVKEGLPGVLVGDVEATDADQTEINNRISFYITNSMGSSNFLIRSSYLNLGWYQGTLSLDPDIALDYDRMEQKFFSLTVQAENSDFGGHVDADNATVKVNVEDVNDEPPAIVPSPPRDVVVLENATLHESVATLTATDMDTRHSLIFQQLAVACLKDSASAGNVCQHWFSLEPNGSIIVNSSEIDYEACDLVELTLRAQDELTEVGEPYSNNGKAFEGALGQAETVFPKKAPMLLLSFFFQATDADSGVNSVITFAISQVVFIKDDGGEQSFDSLFKVVTTVEKDLYLGNQGTPADIQHLRAIISLFFQLFTVDQSYRVKLSFTKQLNDVQSNADEIKVYGIVSLSFRGLSGAREKRHGYGASCKVYGELRLQADLTEAGPVDVSQPNTEKELFGIIAGLAVAVLLVIVILILTIIGMSHVRKLNALKALKKASEVSACGVPQGPAIPGTNIYNTEGYALGLQRRKESSLSEREDPMRSFHFAVNFLHEQRVLLPASIKGNLNYSANCGVLVGLHFKDLC</sequence>
<evidence type="ECO:0000256" key="13">
    <source>
        <dbReference type="ARBA" id="ARBA00023273"/>
    </source>
</evidence>
<keyword evidence="22" id="KW-1185">Reference proteome</keyword>
<dbReference type="AlphaFoldDB" id="A0A8D2LJ02"/>
<dbReference type="InterPro" id="IPR002126">
    <property type="entry name" value="Cadherin-like_dom"/>
</dbReference>
<dbReference type="FunFam" id="2.60.40.60:FF:000098">
    <property type="entry name" value="cadherin-23 isoform X1"/>
    <property type="match status" value="1"/>
</dbReference>
<evidence type="ECO:0000313" key="21">
    <source>
        <dbReference type="Ensembl" id="ENSVKKP00000022560.1"/>
    </source>
</evidence>
<comment type="subcellular location">
    <subcellularLocation>
        <location evidence="1">Apical cell membrane</location>
        <topology evidence="1">Single-pass type I membrane protein</topology>
    </subcellularLocation>
    <subcellularLocation>
        <location evidence="2">Cell junction</location>
    </subcellularLocation>
    <subcellularLocation>
        <location evidence="15">Cell projection</location>
        <location evidence="15">Microvillus membrane</location>
        <topology evidence="15">Single-pass type I membrane protein</topology>
    </subcellularLocation>
</comment>
<dbReference type="GO" id="GO:0050839">
    <property type="term" value="F:cell adhesion molecule binding"/>
    <property type="evidence" value="ECO:0007669"/>
    <property type="project" value="TreeGrafter"/>
</dbReference>
<evidence type="ECO:0000256" key="6">
    <source>
        <dbReference type="ARBA" id="ARBA00022737"/>
    </source>
</evidence>
<feature type="domain" description="Cadherin" evidence="20">
    <location>
        <begin position="470"/>
        <end position="579"/>
    </location>
</feature>
<comment type="subunit">
    <text evidence="16">Part of the IMAC/intermicrovillar adhesion complex/intermicrovillar tip-link complex composed of ANKS4B, MYO7B, USH1C, CDHR2 and CDHR5. Interacts with MAST2. Interacts (via cytoplasmic domain) with USH1C and MYO7B; required for proper localization of CDHR2 to microvilli tips and its function in brush border differentiation.</text>
</comment>
<dbReference type="GO" id="GO:0070161">
    <property type="term" value="C:anchoring junction"/>
    <property type="evidence" value="ECO:0007669"/>
    <property type="project" value="UniProtKB-SubCell"/>
</dbReference>
<evidence type="ECO:0000313" key="22">
    <source>
        <dbReference type="Proteomes" id="UP000694545"/>
    </source>
</evidence>
<keyword evidence="7" id="KW-0221">Differentiation</keyword>
<evidence type="ECO:0000256" key="5">
    <source>
        <dbReference type="ARBA" id="ARBA00022729"/>
    </source>
</evidence>
<evidence type="ECO:0000256" key="3">
    <source>
        <dbReference type="ARBA" id="ARBA00022475"/>
    </source>
</evidence>
<evidence type="ECO:0000256" key="2">
    <source>
        <dbReference type="ARBA" id="ARBA00004282"/>
    </source>
</evidence>
<keyword evidence="4 19" id="KW-0812">Transmembrane</keyword>
<evidence type="ECO:0000256" key="15">
    <source>
        <dbReference type="ARBA" id="ARBA00060382"/>
    </source>
</evidence>
<accession>A0A8D2LJ02</accession>
<keyword evidence="13" id="KW-0966">Cell projection</keyword>
<name>A0A8D2LJ02_VARKO</name>
<dbReference type="Ensembl" id="ENSVKKT00000023119.1">
    <property type="protein sequence ID" value="ENSVKKP00000022560.1"/>
    <property type="gene ID" value="ENSVKKG00000015006.1"/>
</dbReference>
<evidence type="ECO:0000256" key="8">
    <source>
        <dbReference type="ARBA" id="ARBA00022837"/>
    </source>
</evidence>
<evidence type="ECO:0000256" key="14">
    <source>
        <dbReference type="ARBA" id="ARBA00059631"/>
    </source>
</evidence>
<dbReference type="OMA" id="QTVMLVQ"/>
<dbReference type="Pfam" id="PF00028">
    <property type="entry name" value="Cadherin"/>
    <property type="match status" value="4"/>
</dbReference>
<dbReference type="Proteomes" id="UP000694545">
    <property type="component" value="Unplaced"/>
</dbReference>
<evidence type="ECO:0000256" key="10">
    <source>
        <dbReference type="ARBA" id="ARBA00022949"/>
    </source>
</evidence>
<dbReference type="PROSITE" id="PS00232">
    <property type="entry name" value="CADHERIN_1"/>
    <property type="match status" value="3"/>
</dbReference>
<evidence type="ECO:0000256" key="18">
    <source>
        <dbReference type="PROSITE-ProRule" id="PRU00043"/>
    </source>
</evidence>
<evidence type="ECO:0000256" key="17">
    <source>
        <dbReference type="ARBA" id="ARBA00067497"/>
    </source>
</evidence>
<reference evidence="21" key="1">
    <citation type="submission" date="2025-08" db="UniProtKB">
        <authorList>
            <consortium name="Ensembl"/>
        </authorList>
    </citation>
    <scope>IDENTIFICATION</scope>
</reference>
<feature type="domain" description="Cadherin" evidence="20">
    <location>
        <begin position="161"/>
        <end position="236"/>
    </location>
</feature>
<dbReference type="InterPro" id="IPR020894">
    <property type="entry name" value="Cadherin_CS"/>
</dbReference>
<evidence type="ECO:0000256" key="4">
    <source>
        <dbReference type="ARBA" id="ARBA00022692"/>
    </source>
</evidence>
<keyword evidence="9" id="KW-0130">Cell adhesion</keyword>
<protein>
    <recommendedName>
        <fullName evidence="17">Cadherin-related family member 2</fullName>
    </recommendedName>
</protein>
<feature type="domain" description="Cadherin" evidence="20">
    <location>
        <begin position="699"/>
        <end position="820"/>
    </location>
</feature>
<keyword evidence="12 19" id="KW-0472">Membrane</keyword>
<dbReference type="GO" id="GO:0031528">
    <property type="term" value="C:microvillus membrane"/>
    <property type="evidence" value="ECO:0007669"/>
    <property type="project" value="UniProtKB-SubCell"/>
</dbReference>
<evidence type="ECO:0000256" key="19">
    <source>
        <dbReference type="SAM" id="Phobius"/>
    </source>
</evidence>
<organism evidence="21 22">
    <name type="scientific">Varanus komodoensis</name>
    <name type="common">Komodo dragon</name>
    <dbReference type="NCBI Taxonomy" id="61221"/>
    <lineage>
        <taxon>Eukaryota</taxon>
        <taxon>Metazoa</taxon>
        <taxon>Chordata</taxon>
        <taxon>Craniata</taxon>
        <taxon>Vertebrata</taxon>
        <taxon>Euteleostomi</taxon>
        <taxon>Lepidosauria</taxon>
        <taxon>Squamata</taxon>
        <taxon>Bifurcata</taxon>
        <taxon>Unidentata</taxon>
        <taxon>Episquamata</taxon>
        <taxon>Toxicofera</taxon>
        <taxon>Anguimorpha</taxon>
        <taxon>Paleoanguimorpha</taxon>
        <taxon>Varanoidea</taxon>
        <taxon>Varanidae</taxon>
        <taxon>Varanus</taxon>
    </lineage>
</organism>
<evidence type="ECO:0000259" key="20">
    <source>
        <dbReference type="PROSITE" id="PS50268"/>
    </source>
</evidence>
<dbReference type="SUPFAM" id="SSF49313">
    <property type="entry name" value="Cadherin-like"/>
    <property type="match status" value="7"/>
</dbReference>
<dbReference type="GO" id="GO:0007156">
    <property type="term" value="P:homophilic cell adhesion via plasma membrane adhesion molecules"/>
    <property type="evidence" value="ECO:0007669"/>
    <property type="project" value="InterPro"/>
</dbReference>
<feature type="domain" description="Cadherin" evidence="20">
    <location>
        <begin position="365"/>
        <end position="470"/>
    </location>
</feature>
<keyword evidence="5" id="KW-0732">Signal</keyword>
<dbReference type="SMART" id="SM00112">
    <property type="entry name" value="CA"/>
    <property type="match status" value="6"/>
</dbReference>
<dbReference type="FunFam" id="2.60.40.60:FF:000094">
    <property type="entry name" value="protocadherin gamma-C4 isoform X2"/>
    <property type="match status" value="1"/>
</dbReference>
<evidence type="ECO:0000256" key="11">
    <source>
        <dbReference type="ARBA" id="ARBA00022989"/>
    </source>
</evidence>
<dbReference type="PRINTS" id="PR00205">
    <property type="entry name" value="CADHERIN"/>
</dbReference>
<keyword evidence="6" id="KW-0677">Repeat</keyword>
<dbReference type="PROSITE" id="PS50268">
    <property type="entry name" value="CADHERIN_2"/>
    <property type="match status" value="7"/>
</dbReference>
<dbReference type="InterPro" id="IPR015919">
    <property type="entry name" value="Cadherin-like_sf"/>
</dbReference>
<feature type="domain" description="Cadherin" evidence="20">
    <location>
        <begin position="580"/>
        <end position="697"/>
    </location>
</feature>
<evidence type="ECO:0000256" key="9">
    <source>
        <dbReference type="ARBA" id="ARBA00022889"/>
    </source>
</evidence>
<dbReference type="GO" id="GO:0005509">
    <property type="term" value="F:calcium ion binding"/>
    <property type="evidence" value="ECO:0007669"/>
    <property type="project" value="UniProtKB-UniRule"/>
</dbReference>
<evidence type="ECO:0000256" key="16">
    <source>
        <dbReference type="ARBA" id="ARBA00064960"/>
    </source>
</evidence>
<dbReference type="GO" id="GO:0016324">
    <property type="term" value="C:apical plasma membrane"/>
    <property type="evidence" value="ECO:0007669"/>
    <property type="project" value="UniProtKB-SubCell"/>
</dbReference>
<dbReference type="CDD" id="cd11304">
    <property type="entry name" value="Cadherin_repeat"/>
    <property type="match status" value="7"/>
</dbReference>
<proteinExistence type="predicted"/>
<dbReference type="GO" id="GO:0030154">
    <property type="term" value="P:cell differentiation"/>
    <property type="evidence" value="ECO:0007669"/>
    <property type="project" value="UniProtKB-KW"/>
</dbReference>
<keyword evidence="11 19" id="KW-1133">Transmembrane helix</keyword>
<dbReference type="FunFam" id="2.60.40.60:FF:000245">
    <property type="entry name" value="Cadherin related family member 2"/>
    <property type="match status" value="1"/>
</dbReference>
<keyword evidence="8 18" id="KW-0106">Calcium</keyword>